<proteinExistence type="predicted"/>
<protein>
    <submittedName>
        <fullName evidence="1">Uncharacterized protein</fullName>
    </submittedName>
</protein>
<reference evidence="1" key="1">
    <citation type="journal article" date="2015" name="Nature">
        <title>Complex archaea that bridge the gap between prokaryotes and eukaryotes.</title>
        <authorList>
            <person name="Spang A."/>
            <person name="Saw J.H."/>
            <person name="Jorgensen S.L."/>
            <person name="Zaremba-Niedzwiedzka K."/>
            <person name="Martijn J."/>
            <person name="Lind A.E."/>
            <person name="van Eijk R."/>
            <person name="Schleper C."/>
            <person name="Guy L."/>
            <person name="Ettema T.J."/>
        </authorList>
    </citation>
    <scope>NUCLEOTIDE SEQUENCE</scope>
</reference>
<accession>A0A0F9EX63</accession>
<dbReference type="AlphaFoldDB" id="A0A0F9EX63"/>
<evidence type="ECO:0000313" key="1">
    <source>
        <dbReference type="EMBL" id="KKL78659.1"/>
    </source>
</evidence>
<name>A0A0F9EX63_9ZZZZ</name>
<dbReference type="EMBL" id="LAZR01023388">
    <property type="protein sequence ID" value="KKL78659.1"/>
    <property type="molecule type" value="Genomic_DNA"/>
</dbReference>
<sequence length="67" mass="7271">MALDEPKDVDNVYDIDGFKYVVNKDFMEKAKPIKVDYIDIGFKVTSELKTEAEAGCSGCGTADTGCA</sequence>
<organism evidence="1">
    <name type="scientific">marine sediment metagenome</name>
    <dbReference type="NCBI Taxonomy" id="412755"/>
    <lineage>
        <taxon>unclassified sequences</taxon>
        <taxon>metagenomes</taxon>
        <taxon>ecological metagenomes</taxon>
    </lineage>
</organism>
<comment type="caution">
    <text evidence="1">The sequence shown here is derived from an EMBL/GenBank/DDBJ whole genome shotgun (WGS) entry which is preliminary data.</text>
</comment>
<gene>
    <name evidence="1" type="ORF">LCGC14_2022660</name>
</gene>